<dbReference type="InterPro" id="IPR041078">
    <property type="entry name" value="Plavaka"/>
</dbReference>
<organism evidence="2 3">
    <name type="scientific">Scleroderma citrinum Foug A</name>
    <dbReference type="NCBI Taxonomy" id="1036808"/>
    <lineage>
        <taxon>Eukaryota</taxon>
        <taxon>Fungi</taxon>
        <taxon>Dikarya</taxon>
        <taxon>Basidiomycota</taxon>
        <taxon>Agaricomycotina</taxon>
        <taxon>Agaricomycetes</taxon>
        <taxon>Agaricomycetidae</taxon>
        <taxon>Boletales</taxon>
        <taxon>Sclerodermatineae</taxon>
        <taxon>Sclerodermataceae</taxon>
        <taxon>Scleroderma</taxon>
    </lineage>
</organism>
<evidence type="ECO:0000313" key="2">
    <source>
        <dbReference type="EMBL" id="KIM57793.1"/>
    </source>
</evidence>
<evidence type="ECO:0000313" key="3">
    <source>
        <dbReference type="Proteomes" id="UP000053989"/>
    </source>
</evidence>
<reference evidence="3" key="2">
    <citation type="submission" date="2015-01" db="EMBL/GenBank/DDBJ databases">
        <title>Evolutionary Origins and Diversification of the Mycorrhizal Mutualists.</title>
        <authorList>
            <consortium name="DOE Joint Genome Institute"/>
            <consortium name="Mycorrhizal Genomics Consortium"/>
            <person name="Kohler A."/>
            <person name="Kuo A."/>
            <person name="Nagy L.G."/>
            <person name="Floudas D."/>
            <person name="Copeland A."/>
            <person name="Barry K.W."/>
            <person name="Cichocki N."/>
            <person name="Veneault-Fourrey C."/>
            <person name="LaButti K."/>
            <person name="Lindquist E.A."/>
            <person name="Lipzen A."/>
            <person name="Lundell T."/>
            <person name="Morin E."/>
            <person name="Murat C."/>
            <person name="Riley R."/>
            <person name="Ohm R."/>
            <person name="Sun H."/>
            <person name="Tunlid A."/>
            <person name="Henrissat B."/>
            <person name="Grigoriev I.V."/>
            <person name="Hibbett D.S."/>
            <person name="Martin F."/>
        </authorList>
    </citation>
    <scope>NUCLEOTIDE SEQUENCE [LARGE SCALE GENOMIC DNA]</scope>
    <source>
        <strain evidence="3">Foug A</strain>
    </source>
</reference>
<accession>A0A0C2Z724</accession>
<dbReference type="STRING" id="1036808.A0A0C2Z724"/>
<dbReference type="HOGENOM" id="CLU_002498_0_0_1"/>
<dbReference type="AlphaFoldDB" id="A0A0C2Z724"/>
<feature type="compositionally biased region" description="Basic and acidic residues" evidence="1">
    <location>
        <begin position="993"/>
        <end position="1008"/>
    </location>
</feature>
<keyword evidence="3" id="KW-1185">Reference proteome</keyword>
<dbReference type="OrthoDB" id="2687259at2759"/>
<sequence>MGIPTQGPSCNGNDSLPLSLRRARRTNRKLPMRFRDMLPELPMPLPPAAISSLTSGNREPSITPFQPVRQPWEVLSCHSSLPVPPHALFKSQSNSFGLFRVYDIRTLPCHDPVLNELTSEHMKVDKPAGGDNPFHPYPNESSMLLGEWYWNQSSLQSKNSFKWLLSIIGNQDFDPEDIRNTKWAMVDRELGELENKATEEWLNECEGWKKTSISISVPFHRRCLHPGPAQYSVEDFYHRSLVSVIREKVLDPSHHRIFYYEPYELHWHPPHKDHPVRVHREAFTSSAFLESHRQLQDSPAEPGCDLPRCIVALMFWSDATVLTSFGDTKLWPVYMYFGNELKYGRCQPSNHLCAHVAYLQTLPDNFKDFVFEHAGNKMPGGSLFTHCHRELFHAQWKALLDDDFIQAYEHGMVLTCCDRIQRRLYPRIFTYSADYPEKVLIANIRNLGSYPCPCCLIPKDHLQNLATKRDFLQRRILARQDTKERRLKVTASRQLIYNKGYVVGTPQVEALLKEESLVPTMNAFSKRLSHTGFDFFLMLVVDLLHEFELGVWKAVFIHLLRMLESLRGDQLAELDRRYQNVPTFGCSTICQFRKNVSELKQMAARDFEDLLRCALPAFEALLPDPHNTQVAKLLFLLAHWHSLAKLRLHTDETLAIFEKVTVCLGIELRTFTNLVSIEQRQTRIRQIRAEIETQKKMDPVPDVPDQHHIIGKTQNFLVDIVPFMQTHSNDPAVADFVHKLKSHLLPRIQAMHGYSGGLDQGLDDSNVIFNGDRIYKHMIMHLNFTSYNLHCKTEALNPRSSNRNVMMLVSEDAPSDHPYCYARMLGIFHANVIYTGPGSIDYLPRRVEFLWVWWFDLQHRTLSWEDPTLDKGRFLPMHQPHAFGFVDPNDVLRCCHLIPSFADGRLHSDGVALSCEVSDGDVWRSYYVNRFVDCDMMMRYHLGLGVGHVYGYKCMPGTPTGSSQPDSEGAAMAVNVGICVNSDVDVREGDEVTAHELDSEESGPKDLDSSWSSKSGSVSDLDVDSNELVTSDKGSVNFKAAMYHSSAEDSELGLDNSEDMYEF</sequence>
<dbReference type="Proteomes" id="UP000053989">
    <property type="component" value="Unassembled WGS sequence"/>
</dbReference>
<proteinExistence type="predicted"/>
<dbReference type="Pfam" id="PF18759">
    <property type="entry name" value="Plavaka"/>
    <property type="match status" value="1"/>
</dbReference>
<reference evidence="2 3" key="1">
    <citation type="submission" date="2014-04" db="EMBL/GenBank/DDBJ databases">
        <authorList>
            <consortium name="DOE Joint Genome Institute"/>
            <person name="Kuo A."/>
            <person name="Kohler A."/>
            <person name="Nagy L.G."/>
            <person name="Floudas D."/>
            <person name="Copeland A."/>
            <person name="Barry K.W."/>
            <person name="Cichocki N."/>
            <person name="Veneault-Fourrey C."/>
            <person name="LaButti K."/>
            <person name="Lindquist E.A."/>
            <person name="Lipzen A."/>
            <person name="Lundell T."/>
            <person name="Morin E."/>
            <person name="Murat C."/>
            <person name="Sun H."/>
            <person name="Tunlid A."/>
            <person name="Henrissat B."/>
            <person name="Grigoriev I.V."/>
            <person name="Hibbett D.S."/>
            <person name="Martin F."/>
            <person name="Nordberg H.P."/>
            <person name="Cantor M.N."/>
            <person name="Hua S.X."/>
        </authorList>
    </citation>
    <scope>NUCLEOTIDE SEQUENCE [LARGE SCALE GENOMIC DNA]</scope>
    <source>
        <strain evidence="2 3">Foug A</strain>
    </source>
</reference>
<feature type="compositionally biased region" description="Low complexity" evidence="1">
    <location>
        <begin position="1009"/>
        <end position="1020"/>
    </location>
</feature>
<dbReference type="InParanoid" id="A0A0C2Z724"/>
<dbReference type="EMBL" id="KN822095">
    <property type="protein sequence ID" value="KIM57793.1"/>
    <property type="molecule type" value="Genomic_DNA"/>
</dbReference>
<name>A0A0C2Z724_9AGAM</name>
<evidence type="ECO:0000256" key="1">
    <source>
        <dbReference type="SAM" id="MobiDB-lite"/>
    </source>
</evidence>
<gene>
    <name evidence="2" type="ORF">SCLCIDRAFT_28550</name>
</gene>
<protein>
    <submittedName>
        <fullName evidence="2">Uncharacterized protein</fullName>
    </submittedName>
</protein>
<feature type="region of interest" description="Disordered" evidence="1">
    <location>
        <begin position="993"/>
        <end position="1026"/>
    </location>
</feature>